<proteinExistence type="predicted"/>
<dbReference type="AlphaFoldDB" id="A0A182F075"/>
<reference evidence="3" key="1">
    <citation type="submission" date="2016-06" db="UniProtKB">
        <authorList>
            <consortium name="WormBaseParasite"/>
        </authorList>
    </citation>
    <scope>IDENTIFICATION</scope>
</reference>
<gene>
    <name evidence="1" type="ORF">NOO_LOCUS13838</name>
</gene>
<sequence length="70" mass="8430">MEWPQCNFNYNDNEELEEAIVTKLTKVNQKFDGTTVQFITAHRFSKYKRLLRATVWALRFIKLTHKKELP</sequence>
<evidence type="ECO:0000313" key="1">
    <source>
        <dbReference type="EMBL" id="VDN06085.1"/>
    </source>
</evidence>
<organism evidence="3">
    <name type="scientific">Onchocerca ochengi</name>
    <name type="common">Filarial nematode worm</name>
    <dbReference type="NCBI Taxonomy" id="42157"/>
    <lineage>
        <taxon>Eukaryota</taxon>
        <taxon>Metazoa</taxon>
        <taxon>Ecdysozoa</taxon>
        <taxon>Nematoda</taxon>
        <taxon>Chromadorea</taxon>
        <taxon>Rhabditida</taxon>
        <taxon>Spirurina</taxon>
        <taxon>Spiruromorpha</taxon>
        <taxon>Filarioidea</taxon>
        <taxon>Onchocercidae</taxon>
        <taxon>Onchocerca</taxon>
    </lineage>
</organism>
<dbReference type="EMBL" id="UYRW01019612">
    <property type="protein sequence ID" value="VDN06085.1"/>
    <property type="molecule type" value="Genomic_DNA"/>
</dbReference>
<reference evidence="1 2" key="2">
    <citation type="submission" date="2018-08" db="EMBL/GenBank/DDBJ databases">
        <authorList>
            <person name="Laetsch R D."/>
            <person name="Stevens L."/>
            <person name="Kumar S."/>
            <person name="Blaxter L. M."/>
        </authorList>
    </citation>
    <scope>NUCLEOTIDE SEQUENCE [LARGE SCALE GENOMIC DNA]</scope>
</reference>
<evidence type="ECO:0000313" key="3">
    <source>
        <dbReference type="WBParaSite" id="nOo.2.0.1.t13838-RA"/>
    </source>
</evidence>
<name>A0A182F075_ONCOC</name>
<dbReference type="OrthoDB" id="6434680at2759"/>
<evidence type="ECO:0000313" key="2">
    <source>
        <dbReference type="Proteomes" id="UP000271087"/>
    </source>
</evidence>
<dbReference type="Proteomes" id="UP000271087">
    <property type="component" value="Unassembled WGS sequence"/>
</dbReference>
<keyword evidence="2" id="KW-1185">Reference proteome</keyword>
<accession>A0A182F075</accession>
<protein>
    <submittedName>
        <fullName evidence="1 3">Uncharacterized protein</fullName>
    </submittedName>
</protein>
<dbReference type="WBParaSite" id="nOo.2.0.1.t13838-RA">
    <property type="protein sequence ID" value="nOo.2.0.1.t13838-RA"/>
    <property type="gene ID" value="nOo.2.0.1.g13838"/>
</dbReference>